<comment type="caution">
    <text evidence="1">The sequence shown here is derived from an EMBL/GenBank/DDBJ whole genome shotgun (WGS) entry which is preliminary data.</text>
</comment>
<evidence type="ECO:0000313" key="1">
    <source>
        <dbReference type="EMBL" id="KAG7378660.1"/>
    </source>
</evidence>
<protein>
    <submittedName>
        <fullName evidence="1">Uncharacterized protein</fullName>
    </submittedName>
</protein>
<keyword evidence="2" id="KW-1185">Reference proteome</keyword>
<gene>
    <name evidence="1" type="ORF">PHYPSEUDO_009790</name>
</gene>
<sequence>MASILPPSAARRPAEVSVVASGTSMLALPPPRLATLATSGSASAMLAIVAQIVPPRIELVYRQWLELEQTRRVGAVAVTDALTILRDRLEPLGQELDRIELIRVPAAPLRRPAEVAARSDLVRAGLCPPACQQDVPTSGDFAPASVSSRRLSSAGLRAGGADEVSIARQGSSWTRSRGFIASRGGCLCWMQWSAAPSSRRWRGHWHASWGCPWPARLASVGVARKGGGR</sequence>
<dbReference type="AlphaFoldDB" id="A0A8T1VEI0"/>
<dbReference type="Proteomes" id="UP000694044">
    <property type="component" value="Unassembled WGS sequence"/>
</dbReference>
<dbReference type="EMBL" id="JAGDFM010000406">
    <property type="protein sequence ID" value="KAG7378660.1"/>
    <property type="molecule type" value="Genomic_DNA"/>
</dbReference>
<reference evidence="1" key="1">
    <citation type="submission" date="2021-02" db="EMBL/GenBank/DDBJ databases">
        <authorList>
            <person name="Palmer J.M."/>
        </authorList>
    </citation>
    <scope>NUCLEOTIDE SEQUENCE</scope>
    <source>
        <strain evidence="1">SCRP734</strain>
    </source>
</reference>
<name>A0A8T1VEI0_9STRA</name>
<proteinExistence type="predicted"/>
<organism evidence="1 2">
    <name type="scientific">Phytophthora pseudosyringae</name>
    <dbReference type="NCBI Taxonomy" id="221518"/>
    <lineage>
        <taxon>Eukaryota</taxon>
        <taxon>Sar</taxon>
        <taxon>Stramenopiles</taxon>
        <taxon>Oomycota</taxon>
        <taxon>Peronosporomycetes</taxon>
        <taxon>Peronosporales</taxon>
        <taxon>Peronosporaceae</taxon>
        <taxon>Phytophthora</taxon>
    </lineage>
</organism>
<accession>A0A8T1VEI0</accession>
<evidence type="ECO:0000313" key="2">
    <source>
        <dbReference type="Proteomes" id="UP000694044"/>
    </source>
</evidence>